<evidence type="ECO:0000256" key="5">
    <source>
        <dbReference type="ARBA" id="ARBA00022771"/>
    </source>
</evidence>
<feature type="compositionally biased region" description="Low complexity" evidence="8">
    <location>
        <begin position="240"/>
        <end position="256"/>
    </location>
</feature>
<feature type="compositionally biased region" description="Polar residues" evidence="8">
    <location>
        <begin position="1"/>
        <end position="14"/>
    </location>
</feature>
<dbReference type="AlphaFoldDB" id="A0A3N4JYQ0"/>
<organism evidence="11 12">
    <name type="scientific">Choiromyces venosus 120613-1</name>
    <dbReference type="NCBI Taxonomy" id="1336337"/>
    <lineage>
        <taxon>Eukaryota</taxon>
        <taxon>Fungi</taxon>
        <taxon>Dikarya</taxon>
        <taxon>Ascomycota</taxon>
        <taxon>Pezizomycotina</taxon>
        <taxon>Pezizomycetes</taxon>
        <taxon>Pezizales</taxon>
        <taxon>Tuberaceae</taxon>
        <taxon>Choiromyces</taxon>
    </lineage>
</organism>
<dbReference type="Pfam" id="PF09329">
    <property type="entry name" value="zf-primase"/>
    <property type="match status" value="1"/>
</dbReference>
<dbReference type="Pfam" id="PF22379">
    <property type="entry name" value="OB_MCM10"/>
    <property type="match status" value="1"/>
</dbReference>
<dbReference type="InterPro" id="IPR055065">
    <property type="entry name" value="OB_MCM10"/>
</dbReference>
<comment type="subcellular location">
    <subcellularLocation>
        <location evidence="1">Nucleus</location>
    </subcellularLocation>
</comment>
<keyword evidence="7" id="KW-0539">Nucleus</keyword>
<sequence>MASNKVWPPQTTADVLNLTPRKSRLASQTIPTSPSPLRKAALPSPFGGGDGTYDDDDDNDEEEEDEETLQLKLAQIEAKLKLKRLRKKQASQQLASSKSKAVVQVPLSPTSVKTEPVLPKSPSRVLLGIDKGLTGRDVSLRRAPSLRAGNSRPGTASLQRPKKTFSERIAEERRNDREKAERQRMIENSRSKGFANFGNGPPPSFTSGPPSTFGPGGVLQSSASSSSAAISQRPQPPLPQSSAAPKGITDPFTSSPTPTPIPPPSSSQDPNPTDEGGFDTFSGLHLSRRLITHVTLSRHLSPKTIFQLPHLLKTVKSPDFEPPDVPGDWVVMGIICSKSPPRDVGQNTQKKGTGKYMVLQITDLKWEVELFLFGAGFDKFWKVGVGTVVALLNPGIMKPRVADTGRFSLTITDGGEQLLEVGHARDLDYCKSVKRDGKRCAAWVDKRHTSYCTFHVEQGVNKSRVTRAEVNSVSRMFSPPRQKGGVRPRKFLSRGKSGEPVRDDGLLPDSAAGGGISDLPQRAGGAGGKVFIAPGRSTASLLDDADTFLRGAGSKEDRVRKRLADAQKEQELTKRIIKSQGREGGVGVDYLKKQVRWGEDEVEKRQKDAAAVGRSLNDETTNTLSSLRQKAKEATSVSLSPIKRKRLASPVSSKKKIRFAGLNTLEEDEDDDDDLVIV</sequence>
<feature type="region of interest" description="Disordered" evidence="8">
    <location>
        <begin position="1"/>
        <end position="70"/>
    </location>
</feature>
<evidence type="ECO:0000256" key="8">
    <source>
        <dbReference type="SAM" id="MobiDB-lite"/>
    </source>
</evidence>
<dbReference type="GO" id="GO:0003697">
    <property type="term" value="F:single-stranded DNA binding"/>
    <property type="evidence" value="ECO:0007669"/>
    <property type="project" value="InterPro"/>
</dbReference>
<dbReference type="OrthoDB" id="273123at2759"/>
<evidence type="ECO:0000256" key="7">
    <source>
        <dbReference type="ARBA" id="ARBA00023242"/>
    </source>
</evidence>
<gene>
    <name evidence="11" type="ORF">L873DRAFT_1788022</name>
</gene>
<feature type="compositionally biased region" description="Basic and acidic residues" evidence="8">
    <location>
        <begin position="496"/>
        <end position="505"/>
    </location>
</feature>
<dbReference type="GO" id="GO:0043596">
    <property type="term" value="C:nuclear replication fork"/>
    <property type="evidence" value="ECO:0007669"/>
    <property type="project" value="TreeGrafter"/>
</dbReference>
<keyword evidence="3" id="KW-0235">DNA replication</keyword>
<evidence type="ECO:0000256" key="1">
    <source>
        <dbReference type="ARBA" id="ARBA00004123"/>
    </source>
</evidence>
<keyword evidence="4" id="KW-0479">Metal-binding</keyword>
<protein>
    <submittedName>
        <fullName evidence="11">Uncharacterized protein</fullName>
    </submittedName>
</protein>
<name>A0A3N4JYQ0_9PEZI</name>
<dbReference type="PANTHER" id="PTHR13454">
    <property type="entry name" value="PROTEIN MCM10 HOMOLOG"/>
    <property type="match status" value="1"/>
</dbReference>
<evidence type="ECO:0000256" key="3">
    <source>
        <dbReference type="ARBA" id="ARBA00022705"/>
    </source>
</evidence>
<feature type="domain" description="MCM10 OB-fold" evidence="10">
    <location>
        <begin position="281"/>
        <end position="413"/>
    </location>
</feature>
<feature type="region of interest" description="Disordered" evidence="8">
    <location>
        <begin position="476"/>
        <end position="521"/>
    </location>
</feature>
<dbReference type="EMBL" id="ML120370">
    <property type="protein sequence ID" value="RPB01992.1"/>
    <property type="molecule type" value="Genomic_DNA"/>
</dbReference>
<keyword evidence="5" id="KW-0863">Zinc-finger</keyword>
<proteinExistence type="inferred from homology"/>
<dbReference type="GO" id="GO:0008270">
    <property type="term" value="F:zinc ion binding"/>
    <property type="evidence" value="ECO:0007669"/>
    <property type="project" value="UniProtKB-KW"/>
</dbReference>
<feature type="compositionally biased region" description="Low complexity" evidence="8">
    <location>
        <begin position="221"/>
        <end position="233"/>
    </location>
</feature>
<evidence type="ECO:0000313" key="11">
    <source>
        <dbReference type="EMBL" id="RPB01992.1"/>
    </source>
</evidence>
<dbReference type="GO" id="GO:0003688">
    <property type="term" value="F:DNA replication origin binding"/>
    <property type="evidence" value="ECO:0007669"/>
    <property type="project" value="TreeGrafter"/>
</dbReference>
<evidence type="ECO:0000259" key="9">
    <source>
        <dbReference type="Pfam" id="PF09329"/>
    </source>
</evidence>
<evidence type="ECO:0000256" key="4">
    <source>
        <dbReference type="ARBA" id="ARBA00022723"/>
    </source>
</evidence>
<dbReference type="STRING" id="1336337.A0A3N4JYQ0"/>
<reference evidence="11 12" key="1">
    <citation type="journal article" date="2018" name="Nat. Ecol. Evol.">
        <title>Pezizomycetes genomes reveal the molecular basis of ectomycorrhizal truffle lifestyle.</title>
        <authorList>
            <person name="Murat C."/>
            <person name="Payen T."/>
            <person name="Noel B."/>
            <person name="Kuo A."/>
            <person name="Morin E."/>
            <person name="Chen J."/>
            <person name="Kohler A."/>
            <person name="Krizsan K."/>
            <person name="Balestrini R."/>
            <person name="Da Silva C."/>
            <person name="Montanini B."/>
            <person name="Hainaut M."/>
            <person name="Levati E."/>
            <person name="Barry K.W."/>
            <person name="Belfiori B."/>
            <person name="Cichocki N."/>
            <person name="Clum A."/>
            <person name="Dockter R.B."/>
            <person name="Fauchery L."/>
            <person name="Guy J."/>
            <person name="Iotti M."/>
            <person name="Le Tacon F."/>
            <person name="Lindquist E.A."/>
            <person name="Lipzen A."/>
            <person name="Malagnac F."/>
            <person name="Mello A."/>
            <person name="Molinier V."/>
            <person name="Miyauchi S."/>
            <person name="Poulain J."/>
            <person name="Riccioni C."/>
            <person name="Rubini A."/>
            <person name="Sitrit Y."/>
            <person name="Splivallo R."/>
            <person name="Traeger S."/>
            <person name="Wang M."/>
            <person name="Zifcakova L."/>
            <person name="Wipf D."/>
            <person name="Zambonelli A."/>
            <person name="Paolocci F."/>
            <person name="Nowrousian M."/>
            <person name="Ottonello S."/>
            <person name="Baldrian P."/>
            <person name="Spatafora J.W."/>
            <person name="Henrissat B."/>
            <person name="Nagy L.G."/>
            <person name="Aury J.M."/>
            <person name="Wincker P."/>
            <person name="Grigoriev I.V."/>
            <person name="Bonfante P."/>
            <person name="Martin F.M."/>
        </authorList>
    </citation>
    <scope>NUCLEOTIDE SEQUENCE [LARGE SCALE GENOMIC DNA]</scope>
    <source>
        <strain evidence="11 12">120613-1</strain>
    </source>
</reference>
<feature type="compositionally biased region" description="Basic and acidic residues" evidence="8">
    <location>
        <begin position="164"/>
        <end position="190"/>
    </location>
</feature>
<feature type="compositionally biased region" description="Acidic residues" evidence="8">
    <location>
        <begin position="52"/>
        <end position="68"/>
    </location>
</feature>
<feature type="domain" description="Zinc finger Mcm10/DnaG-type" evidence="9">
    <location>
        <begin position="422"/>
        <end position="467"/>
    </location>
</feature>
<feature type="compositionally biased region" description="Basic residues" evidence="8">
    <location>
        <begin position="484"/>
        <end position="493"/>
    </location>
</feature>
<accession>A0A3N4JYQ0</accession>
<keyword evidence="12" id="KW-1185">Reference proteome</keyword>
<evidence type="ECO:0000259" key="10">
    <source>
        <dbReference type="Pfam" id="PF22379"/>
    </source>
</evidence>
<dbReference type="Proteomes" id="UP000276215">
    <property type="component" value="Unassembled WGS sequence"/>
</dbReference>
<evidence type="ECO:0000256" key="2">
    <source>
        <dbReference type="ARBA" id="ARBA00009679"/>
    </source>
</evidence>
<feature type="region of interest" description="Disordered" evidence="8">
    <location>
        <begin position="136"/>
        <end position="281"/>
    </location>
</feature>
<dbReference type="GO" id="GO:0006270">
    <property type="term" value="P:DNA replication initiation"/>
    <property type="evidence" value="ECO:0007669"/>
    <property type="project" value="InterPro"/>
</dbReference>
<dbReference type="InterPro" id="IPR015408">
    <property type="entry name" value="Znf_Mcm10/DnaG"/>
</dbReference>
<dbReference type="InterPro" id="IPR040184">
    <property type="entry name" value="Mcm10"/>
</dbReference>
<dbReference type="PANTHER" id="PTHR13454:SF11">
    <property type="entry name" value="PROTEIN MCM10 HOMOLOG"/>
    <property type="match status" value="1"/>
</dbReference>
<dbReference type="FunFam" id="2.40.50.140:FF:000174">
    <property type="entry name" value="DNA replication licensing factor mcm10"/>
    <property type="match status" value="1"/>
</dbReference>
<evidence type="ECO:0000313" key="12">
    <source>
        <dbReference type="Proteomes" id="UP000276215"/>
    </source>
</evidence>
<evidence type="ECO:0000256" key="6">
    <source>
        <dbReference type="ARBA" id="ARBA00022833"/>
    </source>
</evidence>
<feature type="region of interest" description="Disordered" evidence="8">
    <location>
        <begin position="85"/>
        <end position="119"/>
    </location>
</feature>
<dbReference type="Gene3D" id="2.40.50.140">
    <property type="entry name" value="Nucleic acid-binding proteins"/>
    <property type="match status" value="1"/>
</dbReference>
<keyword evidence="6" id="KW-0862">Zinc</keyword>
<dbReference type="InterPro" id="IPR012340">
    <property type="entry name" value="NA-bd_OB-fold"/>
</dbReference>
<comment type="similarity">
    <text evidence="2">Belongs to the MCM10 family.</text>
</comment>
<feature type="compositionally biased region" description="Low complexity" evidence="8">
    <location>
        <begin position="90"/>
        <end position="101"/>
    </location>
</feature>